<organism evidence="8 9">
    <name type="scientific">Gigaspora margarita</name>
    <dbReference type="NCBI Taxonomy" id="4874"/>
    <lineage>
        <taxon>Eukaryota</taxon>
        <taxon>Fungi</taxon>
        <taxon>Fungi incertae sedis</taxon>
        <taxon>Mucoromycota</taxon>
        <taxon>Glomeromycotina</taxon>
        <taxon>Glomeromycetes</taxon>
        <taxon>Diversisporales</taxon>
        <taxon>Gigasporaceae</taxon>
        <taxon>Gigaspora</taxon>
    </lineage>
</organism>
<keyword evidence="3" id="KW-0540">Nuclease</keyword>
<reference evidence="8 9" key="1">
    <citation type="submission" date="2021-06" db="EMBL/GenBank/DDBJ databases">
        <authorList>
            <person name="Kallberg Y."/>
            <person name="Tangrot J."/>
            <person name="Rosling A."/>
        </authorList>
    </citation>
    <scope>NUCLEOTIDE SEQUENCE [LARGE SCALE GENOMIC DNA]</scope>
    <source>
        <strain evidence="8 9">120-4 pot B 10/14</strain>
    </source>
</reference>
<name>A0ABN7WNB7_GIGMA</name>
<accession>A0ABN7WNB7</accession>
<evidence type="ECO:0000256" key="4">
    <source>
        <dbReference type="ARBA" id="ARBA00022759"/>
    </source>
</evidence>
<sequence length="89" mass="10504">HVIAYTSRTLTPAKSNYSTVELECLVVIWALLNSTTINNNKRITRWKMSLQEYQFDVKYQADLQIPIFIAIQYEHLYAEKPRIQKEAKN</sequence>
<dbReference type="Pfam" id="PF17917">
    <property type="entry name" value="RT_RNaseH"/>
    <property type="match status" value="1"/>
</dbReference>
<keyword evidence="1" id="KW-0808">Transferase</keyword>
<gene>
    <name evidence="8" type="ORF">GMARGA_LOCUS32687</name>
</gene>
<evidence type="ECO:0000256" key="5">
    <source>
        <dbReference type="ARBA" id="ARBA00022801"/>
    </source>
</evidence>
<dbReference type="PANTHER" id="PTHR34072">
    <property type="entry name" value="ENZYMATIC POLYPROTEIN-RELATED"/>
    <property type="match status" value="1"/>
</dbReference>
<evidence type="ECO:0000313" key="9">
    <source>
        <dbReference type="Proteomes" id="UP000789901"/>
    </source>
</evidence>
<keyword evidence="9" id="KW-1185">Reference proteome</keyword>
<keyword evidence="6" id="KW-0695">RNA-directed DNA polymerase</keyword>
<feature type="non-terminal residue" evidence="8">
    <location>
        <position position="1"/>
    </location>
</feature>
<keyword evidence="4" id="KW-0255">Endonuclease</keyword>
<evidence type="ECO:0000259" key="7">
    <source>
        <dbReference type="Pfam" id="PF17917"/>
    </source>
</evidence>
<keyword evidence="5" id="KW-0378">Hydrolase</keyword>
<protein>
    <submittedName>
        <fullName evidence="8">6617_t:CDS:1</fullName>
    </submittedName>
</protein>
<keyword evidence="2" id="KW-0548">Nucleotidyltransferase</keyword>
<dbReference type="SUPFAM" id="SSF56672">
    <property type="entry name" value="DNA/RNA polymerases"/>
    <property type="match status" value="1"/>
</dbReference>
<evidence type="ECO:0000256" key="3">
    <source>
        <dbReference type="ARBA" id="ARBA00022722"/>
    </source>
</evidence>
<dbReference type="EMBL" id="CAJVQB010051944">
    <property type="protein sequence ID" value="CAG8835673.1"/>
    <property type="molecule type" value="Genomic_DNA"/>
</dbReference>
<evidence type="ECO:0000313" key="8">
    <source>
        <dbReference type="EMBL" id="CAG8835673.1"/>
    </source>
</evidence>
<dbReference type="Proteomes" id="UP000789901">
    <property type="component" value="Unassembled WGS sequence"/>
</dbReference>
<feature type="domain" description="Reverse transcriptase RNase H-like" evidence="7">
    <location>
        <begin position="1"/>
        <end position="31"/>
    </location>
</feature>
<evidence type="ECO:0000256" key="6">
    <source>
        <dbReference type="ARBA" id="ARBA00022918"/>
    </source>
</evidence>
<evidence type="ECO:0000256" key="1">
    <source>
        <dbReference type="ARBA" id="ARBA00022679"/>
    </source>
</evidence>
<comment type="caution">
    <text evidence="8">The sequence shown here is derived from an EMBL/GenBank/DDBJ whole genome shotgun (WGS) entry which is preliminary data.</text>
</comment>
<proteinExistence type="predicted"/>
<evidence type="ECO:0000256" key="2">
    <source>
        <dbReference type="ARBA" id="ARBA00022695"/>
    </source>
</evidence>
<dbReference type="InterPro" id="IPR043502">
    <property type="entry name" value="DNA/RNA_pol_sf"/>
</dbReference>
<dbReference type="InterPro" id="IPR041373">
    <property type="entry name" value="RT_RNaseH"/>
</dbReference>